<name>A0ABR1UVM9_9PEZI</name>
<dbReference type="GeneID" id="92052465"/>
<feature type="transmembrane region" description="Helical" evidence="2">
    <location>
        <begin position="181"/>
        <end position="204"/>
    </location>
</feature>
<dbReference type="RefSeq" id="XP_066661593.1">
    <property type="nucleotide sequence ID" value="XM_066819405.1"/>
</dbReference>
<evidence type="ECO:0000256" key="1">
    <source>
        <dbReference type="SAM" id="MobiDB-lite"/>
    </source>
</evidence>
<reference evidence="3 4" key="1">
    <citation type="submission" date="2023-01" db="EMBL/GenBank/DDBJ databases">
        <title>Analysis of 21 Apiospora genomes using comparative genomics revels a genus with tremendous synthesis potential of carbohydrate active enzymes and secondary metabolites.</title>
        <authorList>
            <person name="Sorensen T."/>
        </authorList>
    </citation>
    <scope>NUCLEOTIDE SEQUENCE [LARGE SCALE GENOMIC DNA]</scope>
    <source>
        <strain evidence="3 4">CBS 114990</strain>
    </source>
</reference>
<dbReference type="EMBL" id="JAQQWN010000010">
    <property type="protein sequence ID" value="KAK8062994.1"/>
    <property type="molecule type" value="Genomic_DNA"/>
</dbReference>
<sequence length="678" mass="75035">MEETDAPTRNPSTESLRSNIDLNADRDPDPSDSACRDGESNSTNTLADNVSTWRFTITGLALSLGVIPFAELAAVFDLRCNNDVGDSIEQKFTLDMTFGSFTFSQAKTIDIAWDTVIGQGGRFLHGWIVYRFVLHPFLVILMERFSVTTDFYLAMSFSRSSFGTLWILVTSLRRRESATVFLGTLMVVYTLGYTLLFSVIWGAATGYVSLSQNFYPMPNGDVVPLNSPDLSLCWVLEDTRLGVSQPLVELGPNFADVGGSTKELTLDGVKYPSAGLCLQETADVNQTLHYSTGGWRRSNATTIWDYVAITGDANSSRNSSLNIKSIRDYALTAQTLRMAVHGQYWKQEAKPKVTTPETSEIVSYTPEGLPATWWTVLFGRCMGASKTFTGLGLASSIDSPHYDSNENVTVGVQVQFPPHGKTGNESVIDIAFWSRFVRNTSMAVGQNTTNDLPYNSTIWLNGASIQLAAPFLDFGHGCYSPSIFTSLGNCVCYKGEPIPVHYIAKERAVCRTVPGVVWGFSSFLTRLGLGLECAWLACCAICYGLMSASSGILRKKLIWTTSTRRAALVFSRAVSDIKGEEMDQLSEDLLASKLKGILLGYPRHNHLRQEEQDVDTPSGIRLVANPPHREHELTDLTNASLERAKQKLKSSAKDTFRKRKLSTTEVYEDLNWRVYDRV</sequence>
<protein>
    <submittedName>
        <fullName evidence="3">Uncharacterized protein</fullName>
    </submittedName>
</protein>
<proteinExistence type="predicted"/>
<feature type="compositionally biased region" description="Polar residues" evidence="1">
    <location>
        <begin position="7"/>
        <end position="21"/>
    </location>
</feature>
<keyword evidence="2" id="KW-0472">Membrane</keyword>
<dbReference type="Proteomes" id="UP001433268">
    <property type="component" value="Unassembled WGS sequence"/>
</dbReference>
<comment type="caution">
    <text evidence="3">The sequence shown here is derived from an EMBL/GenBank/DDBJ whole genome shotgun (WGS) entry which is preliminary data.</text>
</comment>
<keyword evidence="4" id="KW-1185">Reference proteome</keyword>
<evidence type="ECO:0000313" key="3">
    <source>
        <dbReference type="EMBL" id="KAK8062994.1"/>
    </source>
</evidence>
<keyword evidence="2" id="KW-0812">Transmembrane</keyword>
<feature type="region of interest" description="Disordered" evidence="1">
    <location>
        <begin position="1"/>
        <end position="43"/>
    </location>
</feature>
<gene>
    <name evidence="3" type="ORF">PG997_015091</name>
</gene>
<feature type="compositionally biased region" description="Basic and acidic residues" evidence="1">
    <location>
        <begin position="23"/>
        <end position="39"/>
    </location>
</feature>
<evidence type="ECO:0000256" key="2">
    <source>
        <dbReference type="SAM" id="Phobius"/>
    </source>
</evidence>
<evidence type="ECO:0000313" key="4">
    <source>
        <dbReference type="Proteomes" id="UP001433268"/>
    </source>
</evidence>
<organism evidence="3 4">
    <name type="scientific">Apiospora hydei</name>
    <dbReference type="NCBI Taxonomy" id="1337664"/>
    <lineage>
        <taxon>Eukaryota</taxon>
        <taxon>Fungi</taxon>
        <taxon>Dikarya</taxon>
        <taxon>Ascomycota</taxon>
        <taxon>Pezizomycotina</taxon>
        <taxon>Sordariomycetes</taxon>
        <taxon>Xylariomycetidae</taxon>
        <taxon>Amphisphaeriales</taxon>
        <taxon>Apiosporaceae</taxon>
        <taxon>Apiospora</taxon>
    </lineage>
</organism>
<keyword evidence="2" id="KW-1133">Transmembrane helix</keyword>
<accession>A0ABR1UVM9</accession>